<evidence type="ECO:0000259" key="8">
    <source>
        <dbReference type="PROSITE" id="PS51379"/>
    </source>
</evidence>
<comment type="caution">
    <text evidence="9">The sequence shown here is derived from an EMBL/GenBank/DDBJ whole genome shotgun (WGS) entry which is preliminary data.</text>
</comment>
<dbReference type="InterPro" id="IPR051684">
    <property type="entry name" value="Electron_Trans/Redox"/>
</dbReference>
<reference evidence="9" key="1">
    <citation type="submission" date="2020-10" db="EMBL/GenBank/DDBJ databases">
        <authorList>
            <person name="Gilroy R."/>
        </authorList>
    </citation>
    <scope>NUCLEOTIDE SEQUENCE</scope>
    <source>
        <strain evidence="9">ChiSjej6B24-2974</strain>
    </source>
</reference>
<keyword evidence="3" id="KW-0479">Metal-binding</keyword>
<dbReference type="PANTHER" id="PTHR30176:SF3">
    <property type="entry name" value="FERREDOXIN-TYPE PROTEIN NAPH"/>
    <property type="match status" value="1"/>
</dbReference>
<feature type="domain" description="4Fe-4S ferredoxin-type" evidence="8">
    <location>
        <begin position="315"/>
        <end position="341"/>
    </location>
</feature>
<keyword evidence="7" id="KW-0472">Membrane</keyword>
<feature type="transmembrane region" description="Helical" evidence="7">
    <location>
        <begin position="176"/>
        <end position="198"/>
    </location>
</feature>
<dbReference type="Pfam" id="PF13237">
    <property type="entry name" value="Fer4_10"/>
    <property type="match status" value="1"/>
</dbReference>
<evidence type="ECO:0000313" key="10">
    <source>
        <dbReference type="Proteomes" id="UP000824260"/>
    </source>
</evidence>
<proteinExistence type="predicted"/>
<keyword evidence="5" id="KW-0408">Iron</keyword>
<accession>A0A9D1CY62</accession>
<dbReference type="GO" id="GO:0046872">
    <property type="term" value="F:metal ion binding"/>
    <property type="evidence" value="ECO:0007669"/>
    <property type="project" value="UniProtKB-KW"/>
</dbReference>
<feature type="transmembrane region" description="Helical" evidence="7">
    <location>
        <begin position="97"/>
        <end position="115"/>
    </location>
</feature>
<keyword evidence="4" id="KW-0249">Electron transport</keyword>
<gene>
    <name evidence="9" type="ORF">IAA52_08930</name>
</gene>
<dbReference type="SUPFAM" id="SSF54862">
    <property type="entry name" value="4Fe-4S ferredoxins"/>
    <property type="match status" value="1"/>
</dbReference>
<dbReference type="InterPro" id="IPR017896">
    <property type="entry name" value="4Fe4S_Fe-S-bd"/>
</dbReference>
<dbReference type="InterPro" id="IPR017900">
    <property type="entry name" value="4Fe4S_Fe_S_CS"/>
</dbReference>
<name>A0A9D1CY62_9FIRM</name>
<organism evidence="9 10">
    <name type="scientific">Candidatus Pullichristensenella stercorigallinarum</name>
    <dbReference type="NCBI Taxonomy" id="2840909"/>
    <lineage>
        <taxon>Bacteria</taxon>
        <taxon>Bacillati</taxon>
        <taxon>Bacillota</taxon>
        <taxon>Clostridia</taxon>
        <taxon>Candidatus Pullichristensenella</taxon>
    </lineage>
</organism>
<dbReference type="GO" id="GO:0005886">
    <property type="term" value="C:plasma membrane"/>
    <property type="evidence" value="ECO:0007669"/>
    <property type="project" value="TreeGrafter"/>
</dbReference>
<evidence type="ECO:0000256" key="5">
    <source>
        <dbReference type="ARBA" id="ARBA00023004"/>
    </source>
</evidence>
<feature type="transmembrane region" description="Helical" evidence="7">
    <location>
        <begin position="237"/>
        <end position="260"/>
    </location>
</feature>
<protein>
    <submittedName>
        <fullName evidence="9">4Fe-4S binding protein</fullName>
    </submittedName>
</protein>
<sequence>MSYCLSCTSIPHAYCTTSAAGWWRISHKSPGPCIKLSHCGINWRFLRGLLKDCLILCYNELGELIWVLKKYAVPLVIWLLFAAIAVGLWLALENVFYLFNFLYIGTGLAVGMALYAQGKKWARNAVQWVVGLYLFVYLGVFGQENMQIEGFWYYLFLGVFEAATIHYAVAKIFGPLVFGRGFCGYACWTAMVLDLLPFKAQTGPRRRWGVVRYIAFAASLIFVAALFLLGAQGLAQIMWYAFLAGNLLYYGVGVALAFALRDNRAFCKYVCPVAVFLRPASRFALLRVRVDEGACVSCGKCRRLCPMGLDISDPACRRENAADCILCLRCVEECPQKALKF</sequence>
<evidence type="ECO:0000256" key="6">
    <source>
        <dbReference type="ARBA" id="ARBA00023014"/>
    </source>
</evidence>
<feature type="transmembrane region" description="Helical" evidence="7">
    <location>
        <begin position="152"/>
        <end position="170"/>
    </location>
</feature>
<keyword evidence="7" id="KW-1133">Transmembrane helix</keyword>
<dbReference type="PANTHER" id="PTHR30176">
    <property type="entry name" value="FERREDOXIN-TYPE PROTEIN NAPH"/>
    <property type="match status" value="1"/>
</dbReference>
<dbReference type="PROSITE" id="PS51379">
    <property type="entry name" value="4FE4S_FER_2"/>
    <property type="match status" value="2"/>
</dbReference>
<evidence type="ECO:0000313" key="9">
    <source>
        <dbReference type="EMBL" id="HIQ83210.1"/>
    </source>
</evidence>
<dbReference type="PROSITE" id="PS00198">
    <property type="entry name" value="4FE4S_FER_1"/>
    <property type="match status" value="1"/>
</dbReference>
<dbReference type="Proteomes" id="UP000824260">
    <property type="component" value="Unassembled WGS sequence"/>
</dbReference>
<dbReference type="Pfam" id="PF12801">
    <property type="entry name" value="Fer4_5"/>
    <property type="match status" value="2"/>
</dbReference>
<evidence type="ECO:0000256" key="1">
    <source>
        <dbReference type="ARBA" id="ARBA00022448"/>
    </source>
</evidence>
<keyword evidence="1" id="KW-0813">Transport</keyword>
<evidence type="ECO:0000256" key="2">
    <source>
        <dbReference type="ARBA" id="ARBA00022485"/>
    </source>
</evidence>
<feature type="transmembrane region" description="Helical" evidence="7">
    <location>
        <begin position="121"/>
        <end position="140"/>
    </location>
</feature>
<keyword evidence="2" id="KW-0004">4Fe-4S</keyword>
<feature type="transmembrane region" description="Helical" evidence="7">
    <location>
        <begin position="71"/>
        <end position="90"/>
    </location>
</feature>
<evidence type="ECO:0000256" key="7">
    <source>
        <dbReference type="SAM" id="Phobius"/>
    </source>
</evidence>
<feature type="transmembrane region" description="Helical" evidence="7">
    <location>
        <begin position="210"/>
        <end position="231"/>
    </location>
</feature>
<dbReference type="EMBL" id="DVFZ01000089">
    <property type="protein sequence ID" value="HIQ83210.1"/>
    <property type="molecule type" value="Genomic_DNA"/>
</dbReference>
<dbReference type="AlphaFoldDB" id="A0A9D1CY62"/>
<dbReference type="Gene3D" id="3.30.70.20">
    <property type="match status" value="1"/>
</dbReference>
<keyword evidence="6" id="KW-0411">Iron-sulfur</keyword>
<dbReference type="GO" id="GO:0051539">
    <property type="term" value="F:4 iron, 4 sulfur cluster binding"/>
    <property type="evidence" value="ECO:0007669"/>
    <property type="project" value="UniProtKB-KW"/>
</dbReference>
<reference evidence="9" key="2">
    <citation type="journal article" date="2021" name="PeerJ">
        <title>Extensive microbial diversity within the chicken gut microbiome revealed by metagenomics and culture.</title>
        <authorList>
            <person name="Gilroy R."/>
            <person name="Ravi A."/>
            <person name="Getino M."/>
            <person name="Pursley I."/>
            <person name="Horton D.L."/>
            <person name="Alikhan N.F."/>
            <person name="Baker D."/>
            <person name="Gharbi K."/>
            <person name="Hall N."/>
            <person name="Watson M."/>
            <person name="Adriaenssens E.M."/>
            <person name="Foster-Nyarko E."/>
            <person name="Jarju S."/>
            <person name="Secka A."/>
            <person name="Antonio M."/>
            <person name="Oren A."/>
            <person name="Chaudhuri R.R."/>
            <person name="La Ragione R."/>
            <person name="Hildebrand F."/>
            <person name="Pallen M.J."/>
        </authorList>
    </citation>
    <scope>NUCLEOTIDE SEQUENCE</scope>
    <source>
        <strain evidence="9">ChiSjej6B24-2974</strain>
    </source>
</reference>
<feature type="domain" description="4Fe-4S ferredoxin-type" evidence="8">
    <location>
        <begin position="286"/>
        <end position="314"/>
    </location>
</feature>
<keyword evidence="7" id="KW-0812">Transmembrane</keyword>
<evidence type="ECO:0000256" key="3">
    <source>
        <dbReference type="ARBA" id="ARBA00022723"/>
    </source>
</evidence>
<evidence type="ECO:0000256" key="4">
    <source>
        <dbReference type="ARBA" id="ARBA00022982"/>
    </source>
</evidence>